<evidence type="ECO:0000313" key="2">
    <source>
        <dbReference type="EMBL" id="EJT80046.1"/>
    </source>
</evidence>
<dbReference type="Proteomes" id="UP000006039">
    <property type="component" value="Unassembled WGS sequence"/>
</dbReference>
<evidence type="ECO:0000313" key="4">
    <source>
        <dbReference type="Proteomes" id="UP000006039"/>
    </source>
</evidence>
<reference evidence="2" key="2">
    <citation type="submission" date="2010-07" db="EMBL/GenBank/DDBJ databases">
        <authorList>
            <consortium name="The Broad Institute Genome Sequencing Platform"/>
            <consortium name="Broad Institute Genome Sequencing Center for Infectious Disease"/>
            <person name="Ma L.-J."/>
            <person name="Dead R."/>
            <person name="Young S."/>
            <person name="Zeng Q."/>
            <person name="Koehrsen M."/>
            <person name="Alvarado L."/>
            <person name="Berlin A."/>
            <person name="Chapman S.B."/>
            <person name="Chen Z."/>
            <person name="Freedman E."/>
            <person name="Gellesch M."/>
            <person name="Goldberg J."/>
            <person name="Griggs A."/>
            <person name="Gujja S."/>
            <person name="Heilman E.R."/>
            <person name="Heiman D."/>
            <person name="Hepburn T."/>
            <person name="Howarth C."/>
            <person name="Jen D."/>
            <person name="Larson L."/>
            <person name="Mehta T."/>
            <person name="Neiman D."/>
            <person name="Pearson M."/>
            <person name="Roberts A."/>
            <person name="Saif S."/>
            <person name="Shea T."/>
            <person name="Shenoy N."/>
            <person name="Sisk P."/>
            <person name="Stolte C."/>
            <person name="Sykes S."/>
            <person name="Walk T."/>
            <person name="White J."/>
            <person name="Yandava C."/>
            <person name="Haas B."/>
            <person name="Nusbaum C."/>
            <person name="Birren B."/>
        </authorList>
    </citation>
    <scope>NUCLEOTIDE SEQUENCE</scope>
    <source>
        <strain evidence="2">R3-111a-1</strain>
    </source>
</reference>
<organism evidence="2">
    <name type="scientific">Gaeumannomyces tritici (strain R3-111a-1)</name>
    <name type="common">Wheat and barley take-all root rot fungus</name>
    <name type="synonym">Gaeumannomyces graminis var. tritici</name>
    <dbReference type="NCBI Taxonomy" id="644352"/>
    <lineage>
        <taxon>Eukaryota</taxon>
        <taxon>Fungi</taxon>
        <taxon>Dikarya</taxon>
        <taxon>Ascomycota</taxon>
        <taxon>Pezizomycotina</taxon>
        <taxon>Sordariomycetes</taxon>
        <taxon>Sordariomycetidae</taxon>
        <taxon>Magnaporthales</taxon>
        <taxon>Magnaporthaceae</taxon>
        <taxon>Gaeumannomyces</taxon>
    </lineage>
</organism>
<name>J3NFK6_GAET3</name>
<dbReference type="EMBL" id="GL385395">
    <property type="protein sequence ID" value="EJT80046.1"/>
    <property type="molecule type" value="Genomic_DNA"/>
</dbReference>
<reference evidence="3" key="5">
    <citation type="submission" date="2018-04" db="UniProtKB">
        <authorList>
            <consortium name="EnsemblFungi"/>
        </authorList>
    </citation>
    <scope>IDENTIFICATION</scope>
    <source>
        <strain evidence="3">R3-111a-1</strain>
    </source>
</reference>
<gene>
    <name evidence="3" type="primary">20340510</name>
    <name evidence="2" type="ORF">GGTG_00052</name>
</gene>
<dbReference type="EnsemblFungi" id="EJT80046">
    <property type="protein sequence ID" value="EJT80046"/>
    <property type="gene ID" value="GGTG_00052"/>
</dbReference>
<dbReference type="AlphaFoldDB" id="J3NFK6"/>
<accession>J3NFK6</accession>
<dbReference type="VEuPathDB" id="FungiDB:GGTG_00052"/>
<sequence>MRVAEGPCRFCLVASALPTPPPATHRPGAPPDDMQGFANPIQPLLDCSCISSCSPTFVVWLRASRLPFTPPASPAQSPGRVCQPLVHALSRSLSVQKKPGRSCPPRPEPCHAFTRPRPSPQTSLETKIQPAEPAKDHRPQATADRPVLSPGPPAVASLNDPPNSPRRLWASGVCLPRRTGLHTTVDVHKHLPPLRASPDLVPGGDCCT</sequence>
<feature type="region of interest" description="Disordered" evidence="1">
    <location>
        <begin position="92"/>
        <end position="163"/>
    </location>
</feature>
<reference evidence="2" key="3">
    <citation type="submission" date="2010-09" db="EMBL/GenBank/DDBJ databases">
        <title>Annotation of Gaeumannomyces graminis var. tritici R3-111a-1.</title>
        <authorList>
            <consortium name="The Broad Institute Genome Sequencing Platform"/>
            <person name="Ma L.-J."/>
            <person name="Dead R."/>
            <person name="Young S.K."/>
            <person name="Zeng Q."/>
            <person name="Gargeya S."/>
            <person name="Fitzgerald M."/>
            <person name="Haas B."/>
            <person name="Abouelleil A."/>
            <person name="Alvarado L."/>
            <person name="Arachchi H.M."/>
            <person name="Berlin A."/>
            <person name="Brown A."/>
            <person name="Chapman S.B."/>
            <person name="Chen Z."/>
            <person name="Dunbar C."/>
            <person name="Freedman E."/>
            <person name="Gearin G."/>
            <person name="Gellesch M."/>
            <person name="Goldberg J."/>
            <person name="Griggs A."/>
            <person name="Gujja S."/>
            <person name="Heiman D."/>
            <person name="Howarth C."/>
            <person name="Larson L."/>
            <person name="Lui A."/>
            <person name="MacDonald P.J.P."/>
            <person name="Mehta T."/>
            <person name="Montmayeur A."/>
            <person name="Murphy C."/>
            <person name="Neiman D."/>
            <person name="Pearson M."/>
            <person name="Priest M."/>
            <person name="Roberts A."/>
            <person name="Saif S."/>
            <person name="Shea T."/>
            <person name="Shenoy N."/>
            <person name="Sisk P."/>
            <person name="Stolte C."/>
            <person name="Sykes S."/>
            <person name="Yandava C."/>
            <person name="Wortman J."/>
            <person name="Nusbaum C."/>
            <person name="Birren B."/>
        </authorList>
    </citation>
    <scope>NUCLEOTIDE SEQUENCE</scope>
    <source>
        <strain evidence="2">R3-111a-1</strain>
    </source>
</reference>
<keyword evidence="4" id="KW-1185">Reference proteome</keyword>
<reference evidence="4" key="1">
    <citation type="submission" date="2010-07" db="EMBL/GenBank/DDBJ databases">
        <title>The genome sequence of Gaeumannomyces graminis var. tritici strain R3-111a-1.</title>
        <authorList>
            <consortium name="The Broad Institute Genome Sequencing Platform"/>
            <person name="Ma L.-J."/>
            <person name="Dead R."/>
            <person name="Young S."/>
            <person name="Zeng Q."/>
            <person name="Koehrsen M."/>
            <person name="Alvarado L."/>
            <person name="Berlin A."/>
            <person name="Chapman S.B."/>
            <person name="Chen Z."/>
            <person name="Freedman E."/>
            <person name="Gellesch M."/>
            <person name="Goldberg J."/>
            <person name="Griggs A."/>
            <person name="Gujja S."/>
            <person name="Heilman E.R."/>
            <person name="Heiman D."/>
            <person name="Hepburn T."/>
            <person name="Howarth C."/>
            <person name="Jen D."/>
            <person name="Larson L."/>
            <person name="Mehta T."/>
            <person name="Neiman D."/>
            <person name="Pearson M."/>
            <person name="Roberts A."/>
            <person name="Saif S."/>
            <person name="Shea T."/>
            <person name="Shenoy N."/>
            <person name="Sisk P."/>
            <person name="Stolte C."/>
            <person name="Sykes S."/>
            <person name="Walk T."/>
            <person name="White J."/>
            <person name="Yandava C."/>
            <person name="Haas B."/>
            <person name="Nusbaum C."/>
            <person name="Birren B."/>
        </authorList>
    </citation>
    <scope>NUCLEOTIDE SEQUENCE [LARGE SCALE GENOMIC DNA]</scope>
    <source>
        <strain evidence="4">R3-111a-1</strain>
    </source>
</reference>
<reference evidence="3" key="4">
    <citation type="journal article" date="2015" name="G3 (Bethesda)">
        <title>Genome sequences of three phytopathogenic species of the Magnaporthaceae family of fungi.</title>
        <authorList>
            <person name="Okagaki L.H."/>
            <person name="Nunes C.C."/>
            <person name="Sailsbery J."/>
            <person name="Clay B."/>
            <person name="Brown D."/>
            <person name="John T."/>
            <person name="Oh Y."/>
            <person name="Young N."/>
            <person name="Fitzgerald M."/>
            <person name="Haas B.J."/>
            <person name="Zeng Q."/>
            <person name="Young S."/>
            <person name="Adiconis X."/>
            <person name="Fan L."/>
            <person name="Levin J.Z."/>
            <person name="Mitchell T.K."/>
            <person name="Okubara P.A."/>
            <person name="Farman M.L."/>
            <person name="Kohn L.M."/>
            <person name="Birren B."/>
            <person name="Ma L.-J."/>
            <person name="Dean R.A."/>
        </authorList>
    </citation>
    <scope>NUCLEOTIDE SEQUENCE</scope>
    <source>
        <strain evidence="3">R3-111a-1</strain>
    </source>
</reference>
<evidence type="ECO:0000313" key="3">
    <source>
        <dbReference type="EnsemblFungi" id="EJT80046"/>
    </source>
</evidence>
<protein>
    <submittedName>
        <fullName evidence="2 3">Uncharacterized protein</fullName>
    </submittedName>
</protein>
<proteinExistence type="predicted"/>
<dbReference type="RefSeq" id="XP_009216055.1">
    <property type="nucleotide sequence ID" value="XM_009217791.1"/>
</dbReference>
<dbReference type="GeneID" id="20340510"/>
<evidence type="ECO:0000256" key="1">
    <source>
        <dbReference type="SAM" id="MobiDB-lite"/>
    </source>
</evidence>
<dbReference type="HOGENOM" id="CLU_1320959_0_0_1"/>